<keyword evidence="3" id="KW-1185">Reference proteome</keyword>
<evidence type="ECO:0000313" key="2">
    <source>
        <dbReference type="EMBL" id="KAK3683396.1"/>
    </source>
</evidence>
<reference evidence="2" key="1">
    <citation type="journal article" date="2023" name="Mol. Phylogenet. Evol.">
        <title>Genome-scale phylogeny and comparative genomics of the fungal order Sordariales.</title>
        <authorList>
            <person name="Hensen N."/>
            <person name="Bonometti L."/>
            <person name="Westerberg I."/>
            <person name="Brannstrom I.O."/>
            <person name="Guillou S."/>
            <person name="Cros-Aarteil S."/>
            <person name="Calhoun S."/>
            <person name="Haridas S."/>
            <person name="Kuo A."/>
            <person name="Mondo S."/>
            <person name="Pangilinan J."/>
            <person name="Riley R."/>
            <person name="LaButti K."/>
            <person name="Andreopoulos B."/>
            <person name="Lipzen A."/>
            <person name="Chen C."/>
            <person name="Yan M."/>
            <person name="Daum C."/>
            <person name="Ng V."/>
            <person name="Clum A."/>
            <person name="Steindorff A."/>
            <person name="Ohm R.A."/>
            <person name="Martin F."/>
            <person name="Silar P."/>
            <person name="Natvig D.O."/>
            <person name="Lalanne C."/>
            <person name="Gautier V."/>
            <person name="Ament-Velasquez S.L."/>
            <person name="Kruys A."/>
            <person name="Hutchinson M.I."/>
            <person name="Powell A.J."/>
            <person name="Barry K."/>
            <person name="Miller A.N."/>
            <person name="Grigoriev I.V."/>
            <person name="Debuchy R."/>
            <person name="Gladieux P."/>
            <person name="Hiltunen Thoren M."/>
            <person name="Johannesson H."/>
        </authorList>
    </citation>
    <scope>NUCLEOTIDE SEQUENCE</scope>
    <source>
        <strain evidence="2">CBS 314.62</strain>
    </source>
</reference>
<feature type="transmembrane region" description="Helical" evidence="1">
    <location>
        <begin position="6"/>
        <end position="26"/>
    </location>
</feature>
<dbReference type="AlphaFoldDB" id="A0AAE1C8U8"/>
<keyword evidence="1" id="KW-1133">Transmembrane helix</keyword>
<evidence type="ECO:0000256" key="1">
    <source>
        <dbReference type="SAM" id="Phobius"/>
    </source>
</evidence>
<organism evidence="2 3">
    <name type="scientific">Podospora appendiculata</name>
    <dbReference type="NCBI Taxonomy" id="314037"/>
    <lineage>
        <taxon>Eukaryota</taxon>
        <taxon>Fungi</taxon>
        <taxon>Dikarya</taxon>
        <taxon>Ascomycota</taxon>
        <taxon>Pezizomycotina</taxon>
        <taxon>Sordariomycetes</taxon>
        <taxon>Sordariomycetidae</taxon>
        <taxon>Sordariales</taxon>
        <taxon>Podosporaceae</taxon>
        <taxon>Podospora</taxon>
    </lineage>
</organism>
<dbReference type="Proteomes" id="UP001270362">
    <property type="component" value="Unassembled WGS sequence"/>
</dbReference>
<comment type="caution">
    <text evidence="2">The sequence shown here is derived from an EMBL/GenBank/DDBJ whole genome shotgun (WGS) entry which is preliminary data.</text>
</comment>
<protein>
    <submittedName>
        <fullName evidence="2">Uncharacterized protein</fullName>
    </submittedName>
</protein>
<keyword evidence="1" id="KW-0812">Transmembrane</keyword>
<keyword evidence="1" id="KW-0472">Membrane</keyword>
<name>A0AAE1C8U8_9PEZI</name>
<dbReference type="EMBL" id="JAULSO010000004">
    <property type="protein sequence ID" value="KAK3683396.1"/>
    <property type="molecule type" value="Genomic_DNA"/>
</dbReference>
<reference evidence="2" key="2">
    <citation type="submission" date="2023-06" db="EMBL/GenBank/DDBJ databases">
        <authorList>
            <consortium name="Lawrence Berkeley National Laboratory"/>
            <person name="Haridas S."/>
            <person name="Hensen N."/>
            <person name="Bonometti L."/>
            <person name="Westerberg I."/>
            <person name="Brannstrom I.O."/>
            <person name="Guillou S."/>
            <person name="Cros-Aarteil S."/>
            <person name="Calhoun S."/>
            <person name="Kuo A."/>
            <person name="Mondo S."/>
            <person name="Pangilinan J."/>
            <person name="Riley R."/>
            <person name="Labutti K."/>
            <person name="Andreopoulos B."/>
            <person name="Lipzen A."/>
            <person name="Chen C."/>
            <person name="Yanf M."/>
            <person name="Daum C."/>
            <person name="Ng V."/>
            <person name="Clum A."/>
            <person name="Steindorff A."/>
            <person name="Ohm R."/>
            <person name="Martin F."/>
            <person name="Silar P."/>
            <person name="Natvig D."/>
            <person name="Lalanne C."/>
            <person name="Gautier V."/>
            <person name="Ament-Velasquez S.L."/>
            <person name="Kruys A."/>
            <person name="Hutchinson M.I."/>
            <person name="Powell A.J."/>
            <person name="Barry K."/>
            <person name="Miller A.N."/>
            <person name="Grigoriev I.V."/>
            <person name="Debuchy R."/>
            <person name="Gladieux P."/>
            <person name="Thoren M.H."/>
            <person name="Johannesson H."/>
        </authorList>
    </citation>
    <scope>NUCLEOTIDE SEQUENCE</scope>
    <source>
        <strain evidence="2">CBS 314.62</strain>
    </source>
</reference>
<accession>A0AAE1C8U8</accession>
<proteinExistence type="predicted"/>
<sequence>MWASVWGLASPTLSICITPSLLRVVVEVCIKRMRSAVVVGVGVLSLVQQPPVCWSVLGGCPGEVCAQLKGDRCIIHSRSPGTGAGW</sequence>
<gene>
    <name evidence="2" type="ORF">B0T22DRAFT_467846</name>
</gene>
<evidence type="ECO:0000313" key="3">
    <source>
        <dbReference type="Proteomes" id="UP001270362"/>
    </source>
</evidence>